<keyword evidence="6" id="KW-1185">Reference proteome</keyword>
<proteinExistence type="inferred from homology"/>
<reference evidence="5 6" key="1">
    <citation type="submission" date="2020-08" db="EMBL/GenBank/DDBJ databases">
        <title>Aphidius gifuensis genome sequencing and assembly.</title>
        <authorList>
            <person name="Du Z."/>
        </authorList>
    </citation>
    <scope>NUCLEOTIDE SEQUENCE [LARGE SCALE GENOMIC DNA]</scope>
    <source>
        <strain evidence="5">YNYX2018</strain>
        <tissue evidence="5">Adults</tissue>
    </source>
</reference>
<keyword evidence="1" id="KW-0547">Nucleotide-binding</keyword>
<name>A0A835CVK5_APHGI</name>
<organism evidence="5 6">
    <name type="scientific">Aphidius gifuensis</name>
    <name type="common">Parasitoid wasp</name>
    <dbReference type="NCBI Taxonomy" id="684658"/>
    <lineage>
        <taxon>Eukaryota</taxon>
        <taxon>Metazoa</taxon>
        <taxon>Ecdysozoa</taxon>
        <taxon>Arthropoda</taxon>
        <taxon>Hexapoda</taxon>
        <taxon>Insecta</taxon>
        <taxon>Pterygota</taxon>
        <taxon>Neoptera</taxon>
        <taxon>Endopterygota</taxon>
        <taxon>Hymenoptera</taxon>
        <taxon>Apocrita</taxon>
        <taxon>Ichneumonoidea</taxon>
        <taxon>Braconidae</taxon>
        <taxon>Aphidiinae</taxon>
        <taxon>Aphidius</taxon>
    </lineage>
</organism>
<keyword evidence="2" id="KW-0067">ATP-binding</keyword>
<dbReference type="Proteomes" id="UP000639338">
    <property type="component" value="Unassembled WGS sequence"/>
</dbReference>
<comment type="caution">
    <text evidence="5">The sequence shown here is derived from an EMBL/GenBank/DDBJ whole genome shotgun (WGS) entry which is preliminary data.</text>
</comment>
<evidence type="ECO:0000256" key="1">
    <source>
        <dbReference type="ARBA" id="ARBA00022741"/>
    </source>
</evidence>
<dbReference type="Gene3D" id="3.40.50.300">
    <property type="entry name" value="P-loop containing nucleotide triphosphate hydrolases"/>
    <property type="match status" value="1"/>
</dbReference>
<evidence type="ECO:0000256" key="4">
    <source>
        <dbReference type="ARBA" id="ARBA00026170"/>
    </source>
</evidence>
<evidence type="ECO:0000313" key="6">
    <source>
        <dbReference type="Proteomes" id="UP000639338"/>
    </source>
</evidence>
<gene>
    <name evidence="5" type="ORF">HCN44_006133</name>
</gene>
<dbReference type="PANTHER" id="PTHR12435">
    <property type="match status" value="1"/>
</dbReference>
<evidence type="ECO:0000256" key="2">
    <source>
        <dbReference type="ARBA" id="ARBA00022840"/>
    </source>
</evidence>
<dbReference type="OrthoDB" id="9972657at2759"/>
<sequence length="274" mass="31415">MPLIILTGIPSSGKTKRTNELKEFFEKEHGLEVKVVDEIEIAVKAGFDRNSLYAASKNEKLIRGDIRSCVQRLLNPNEVLIVDGGNYIKGSRYEFHCLSKLYKTTQCTVYCDLPVEAAWLLNESKLPDERYTRQTFDALVMRYEPPDSRCRWDSPLFSVTPEDTIPLKDIYESLFMAKALKPNLSTQTAPVSSTNYLYELDKISQKIVDLIIAAHQMGVTDDIQLPGFNLTVNRGLNTVQLTRLRRQFLTYSKMHQIEINQIPQLFVQYLNKSV</sequence>
<accession>A0A835CVK5</accession>
<dbReference type="EMBL" id="JACMRX010000001">
    <property type="protein sequence ID" value="KAF7997562.1"/>
    <property type="molecule type" value="Genomic_DNA"/>
</dbReference>
<dbReference type="GO" id="GO:0005524">
    <property type="term" value="F:ATP binding"/>
    <property type="evidence" value="ECO:0007669"/>
    <property type="project" value="UniProtKB-KW"/>
</dbReference>
<evidence type="ECO:0000313" key="5">
    <source>
        <dbReference type="EMBL" id="KAF7997562.1"/>
    </source>
</evidence>
<comment type="similarity">
    <text evidence="3">Belongs to the KTI12 family.</text>
</comment>
<dbReference type="AlphaFoldDB" id="A0A835CVK5"/>
<evidence type="ECO:0000256" key="3">
    <source>
        <dbReference type="ARBA" id="ARBA00025768"/>
    </source>
</evidence>
<dbReference type="SUPFAM" id="SSF52540">
    <property type="entry name" value="P-loop containing nucleoside triphosphate hydrolases"/>
    <property type="match status" value="1"/>
</dbReference>
<dbReference type="InterPro" id="IPR027417">
    <property type="entry name" value="P-loop_NTPase"/>
</dbReference>
<protein>
    <recommendedName>
        <fullName evidence="4">Protein KTI12 homolog</fullName>
    </recommendedName>
</protein>
<dbReference type="Pfam" id="PF08433">
    <property type="entry name" value="KTI12"/>
    <property type="match status" value="1"/>
</dbReference>
<dbReference type="InterPro" id="IPR013641">
    <property type="entry name" value="KTI12/PSTK"/>
</dbReference>